<comment type="caution">
    <text evidence="3">The sequence shown here is derived from an EMBL/GenBank/DDBJ whole genome shotgun (WGS) entry which is preliminary data.</text>
</comment>
<name>A0AAE3AXK9_9FIRM</name>
<gene>
    <name evidence="3" type="ORF">LKD45_09315</name>
</gene>
<evidence type="ECO:0000259" key="2">
    <source>
        <dbReference type="PROSITE" id="PS51372"/>
    </source>
</evidence>
<dbReference type="Pfam" id="PF00874">
    <property type="entry name" value="PRD"/>
    <property type="match status" value="2"/>
</dbReference>
<dbReference type="InterPro" id="IPR036650">
    <property type="entry name" value="CAT_RNA-bd_dom_sf"/>
</dbReference>
<dbReference type="PANTHER" id="PTHR30185:SF15">
    <property type="entry name" value="CRYPTIC BETA-GLUCOSIDE BGL OPERON ANTITERMINATOR"/>
    <property type="match status" value="1"/>
</dbReference>
<feature type="domain" description="PRD" evidence="2">
    <location>
        <begin position="171"/>
        <end position="280"/>
    </location>
</feature>
<dbReference type="SUPFAM" id="SSF50151">
    <property type="entry name" value="SacY-like RNA-binding domain"/>
    <property type="match status" value="1"/>
</dbReference>
<organism evidence="3 4">
    <name type="scientific">Gallintestinimicrobium propionicum</name>
    <dbReference type="NCBI Taxonomy" id="2981770"/>
    <lineage>
        <taxon>Bacteria</taxon>
        <taxon>Bacillati</taxon>
        <taxon>Bacillota</taxon>
        <taxon>Clostridia</taxon>
        <taxon>Lachnospirales</taxon>
        <taxon>Lachnospiraceae</taxon>
        <taxon>Gallintestinimicrobium</taxon>
    </lineage>
</organism>
<dbReference type="EMBL" id="JAJEQF010000022">
    <property type="protein sequence ID" value="MCC2167887.1"/>
    <property type="molecule type" value="Genomic_DNA"/>
</dbReference>
<evidence type="ECO:0000313" key="3">
    <source>
        <dbReference type="EMBL" id="MCC2167887.1"/>
    </source>
</evidence>
<dbReference type="InterPro" id="IPR004341">
    <property type="entry name" value="CAT_RNA-bd_dom"/>
</dbReference>
<dbReference type="GO" id="GO:0006355">
    <property type="term" value="P:regulation of DNA-templated transcription"/>
    <property type="evidence" value="ECO:0007669"/>
    <property type="project" value="InterPro"/>
</dbReference>
<protein>
    <submittedName>
        <fullName evidence="3">PRD domain-containing protein</fullName>
    </submittedName>
</protein>
<feature type="domain" description="PRD" evidence="2">
    <location>
        <begin position="65"/>
        <end position="170"/>
    </location>
</feature>
<dbReference type="Pfam" id="PF03123">
    <property type="entry name" value="CAT_RBD"/>
    <property type="match status" value="1"/>
</dbReference>
<dbReference type="InterPro" id="IPR036634">
    <property type="entry name" value="PRD_sf"/>
</dbReference>
<dbReference type="InterPro" id="IPR050661">
    <property type="entry name" value="BglG_antiterminators"/>
</dbReference>
<reference evidence="3 4" key="1">
    <citation type="submission" date="2021-10" db="EMBL/GenBank/DDBJ databases">
        <title>Anaerobic single-cell dispensing facilitates the cultivation of human gut bacteria.</title>
        <authorList>
            <person name="Afrizal A."/>
        </authorList>
    </citation>
    <scope>NUCLEOTIDE SEQUENCE [LARGE SCALE GENOMIC DNA]</scope>
    <source>
        <strain evidence="3 4">CLA-AA-H244</strain>
    </source>
</reference>
<dbReference type="Gene3D" id="2.30.24.10">
    <property type="entry name" value="CAT RNA-binding domain"/>
    <property type="match status" value="1"/>
</dbReference>
<dbReference type="Proteomes" id="UP001199355">
    <property type="component" value="Unassembled WGS sequence"/>
</dbReference>
<dbReference type="AlphaFoldDB" id="A0AAE3AXK9"/>
<keyword evidence="4" id="KW-1185">Reference proteome</keyword>
<dbReference type="SUPFAM" id="SSF63520">
    <property type="entry name" value="PTS-regulatory domain, PRD"/>
    <property type="match status" value="2"/>
</dbReference>
<evidence type="ECO:0000313" key="4">
    <source>
        <dbReference type="Proteomes" id="UP001199355"/>
    </source>
</evidence>
<keyword evidence="1" id="KW-0677">Repeat</keyword>
<dbReference type="RefSeq" id="WP_308728362.1">
    <property type="nucleotide sequence ID" value="NZ_JAJEQF010000022.1"/>
</dbReference>
<evidence type="ECO:0000256" key="1">
    <source>
        <dbReference type="ARBA" id="ARBA00022737"/>
    </source>
</evidence>
<dbReference type="PROSITE" id="PS51372">
    <property type="entry name" value="PRD_2"/>
    <property type="match status" value="2"/>
</dbReference>
<dbReference type="SMART" id="SM01061">
    <property type="entry name" value="CAT_RBD"/>
    <property type="match status" value="1"/>
</dbReference>
<dbReference type="Gene3D" id="1.10.1790.10">
    <property type="entry name" value="PRD domain"/>
    <property type="match status" value="2"/>
</dbReference>
<dbReference type="PANTHER" id="PTHR30185">
    <property type="entry name" value="CRYPTIC BETA-GLUCOSIDE BGL OPERON ANTITERMINATOR"/>
    <property type="match status" value="1"/>
</dbReference>
<accession>A0AAE3AXK9</accession>
<proteinExistence type="predicted"/>
<dbReference type="InterPro" id="IPR011608">
    <property type="entry name" value="PRD"/>
</dbReference>
<dbReference type="GO" id="GO:0003723">
    <property type="term" value="F:RNA binding"/>
    <property type="evidence" value="ECO:0007669"/>
    <property type="project" value="InterPro"/>
</dbReference>
<sequence>MRIEKVINNNVISALDDQGREIVAMGRGIGFQKKSGQEIKAAQVEKIFHLGSPDLQARFQELLANMPMECVQVSDEIISYAKSHLSMQLNQNVYLALTDHIDFALRRFKDGMLFENALYSEIRRFYPEEFQIGCHALDLIEEQIKVRLPEDEAASIAFHLVNSEFGGMRLRDTQIMTEIIRHLIGMIRADYHFPEDLVYEDRLITNLKFMLNRLIQNKEGWITEDARFNEFVRANYRNEYELARAMRDYIESVVSCKMTEEEVIYLAVQLKYADIKKKEGKKNGIF</sequence>